<reference evidence="2 3" key="1">
    <citation type="submission" date="2019-07" db="EMBL/GenBank/DDBJ databases">
        <title>De Novo Assembly of kiwifruit Actinidia rufa.</title>
        <authorList>
            <person name="Sugita-Konishi S."/>
            <person name="Sato K."/>
            <person name="Mori E."/>
            <person name="Abe Y."/>
            <person name="Kisaki G."/>
            <person name="Hamano K."/>
            <person name="Suezawa K."/>
            <person name="Otani M."/>
            <person name="Fukuda T."/>
            <person name="Manabe T."/>
            <person name="Gomi K."/>
            <person name="Tabuchi M."/>
            <person name="Akimitsu K."/>
            <person name="Kataoka I."/>
        </authorList>
    </citation>
    <scope>NUCLEOTIDE SEQUENCE [LARGE SCALE GENOMIC DNA]</scope>
    <source>
        <strain evidence="3">cv. Fuchu</strain>
    </source>
</reference>
<proteinExistence type="predicted"/>
<keyword evidence="3" id="KW-1185">Reference proteome</keyword>
<gene>
    <name evidence="2" type="ORF">Acr_17g0006970</name>
</gene>
<comment type="caution">
    <text evidence="2">The sequence shown here is derived from an EMBL/GenBank/DDBJ whole genome shotgun (WGS) entry which is preliminary data.</text>
</comment>
<organism evidence="2 3">
    <name type="scientific">Actinidia rufa</name>
    <dbReference type="NCBI Taxonomy" id="165716"/>
    <lineage>
        <taxon>Eukaryota</taxon>
        <taxon>Viridiplantae</taxon>
        <taxon>Streptophyta</taxon>
        <taxon>Embryophyta</taxon>
        <taxon>Tracheophyta</taxon>
        <taxon>Spermatophyta</taxon>
        <taxon>Magnoliopsida</taxon>
        <taxon>eudicotyledons</taxon>
        <taxon>Gunneridae</taxon>
        <taxon>Pentapetalae</taxon>
        <taxon>asterids</taxon>
        <taxon>Ericales</taxon>
        <taxon>Actinidiaceae</taxon>
        <taxon>Actinidia</taxon>
    </lineage>
</organism>
<evidence type="ECO:0000256" key="1">
    <source>
        <dbReference type="SAM" id="MobiDB-lite"/>
    </source>
</evidence>
<feature type="compositionally biased region" description="Acidic residues" evidence="1">
    <location>
        <begin position="362"/>
        <end position="377"/>
    </location>
</feature>
<dbReference type="OrthoDB" id="1750920at2759"/>
<accession>A0A7J0G2V9</accession>
<dbReference type="Proteomes" id="UP000585474">
    <property type="component" value="Unassembled WGS sequence"/>
</dbReference>
<dbReference type="AlphaFoldDB" id="A0A7J0G2V9"/>
<name>A0A7J0G2V9_9ERIC</name>
<evidence type="ECO:0000313" key="2">
    <source>
        <dbReference type="EMBL" id="GFZ05125.1"/>
    </source>
</evidence>
<sequence>MKVPSDHFSRSTASSSLPIVGWISHLRNGEMALLLWPKCRGLEGGLVELSICAFLSQALKSLLVANKRFVSSKRCYLYLVSTRLPRVVGIHLVAALPADRIHYLEATIHEDPLVLPGLPLYRAIARSSFRIDIVRNSLPSKNLAMCGKYAGHGSELSSSLANPAFFTIHDVILQLLERGNHPCDPAAFSTFFSADSSNFVGGHSKSISNHHVADLALIYRGTFELVLTVCLCFQNMALNRTQLLVHDNESLAQFRANHRIPDNVVIEQPGPNDDADWANEPDLYCVPRHRGYVPVGFNAHFWRRSYRCSAAINAAPRPRSLLLNEVSDLFEGTSAEFRRLVEEAEGEKSSSSESSSSSWDVDLGDEGGDDATEVEDDKEVNQVPVTALPVTTQPSRAWLASTMSPSSFGFSVPIPAAVPPVQPPDTEPILIPSSDFDVADDFGIVEAREGVKHSFGQNSSSFSSAGREEEVMAPKVRTLGSARASRDESVKRQDVQIQPCRTRLKIIRSPPSSLLGGKWKRKQPTEGTSHQKKVQLLAPLAGYSLIVLYGFNKEEYTTVAAAAEGVGVAAIKDRDPADVERTIAKGVEGARGA</sequence>
<protein>
    <submittedName>
        <fullName evidence="2">Uncharacterized protein</fullName>
    </submittedName>
</protein>
<feature type="region of interest" description="Disordered" evidence="1">
    <location>
        <begin position="342"/>
        <end position="377"/>
    </location>
</feature>
<dbReference type="EMBL" id="BJWL01000017">
    <property type="protein sequence ID" value="GFZ05125.1"/>
    <property type="molecule type" value="Genomic_DNA"/>
</dbReference>
<evidence type="ECO:0000313" key="3">
    <source>
        <dbReference type="Proteomes" id="UP000585474"/>
    </source>
</evidence>